<organism evidence="2 3">
    <name type="scientific">Porphyromonas catoniae F0037</name>
    <dbReference type="NCBI Taxonomy" id="1127696"/>
    <lineage>
        <taxon>Bacteria</taxon>
        <taxon>Pseudomonadati</taxon>
        <taxon>Bacteroidota</taxon>
        <taxon>Bacteroidia</taxon>
        <taxon>Bacteroidales</taxon>
        <taxon>Porphyromonadaceae</taxon>
        <taxon>Porphyromonas</taxon>
    </lineage>
</organism>
<dbReference type="HOGENOM" id="CLU_3314405_0_0_10"/>
<feature type="compositionally biased region" description="Polar residues" evidence="1">
    <location>
        <begin position="1"/>
        <end position="11"/>
    </location>
</feature>
<feature type="compositionally biased region" description="Low complexity" evidence="1">
    <location>
        <begin position="13"/>
        <end position="25"/>
    </location>
</feature>
<evidence type="ECO:0000313" key="2">
    <source>
        <dbReference type="EMBL" id="EKY01419.1"/>
    </source>
</evidence>
<gene>
    <name evidence="2" type="ORF">HMPREF9134_00963</name>
</gene>
<dbReference type="STRING" id="1127696.HMPREF9134_00963"/>
<evidence type="ECO:0000313" key="3">
    <source>
        <dbReference type="Proteomes" id="UP000010408"/>
    </source>
</evidence>
<accession>L1ND47</accession>
<feature type="region of interest" description="Disordered" evidence="1">
    <location>
        <begin position="1"/>
        <end position="25"/>
    </location>
</feature>
<dbReference type="EMBL" id="AMEQ01000026">
    <property type="protein sequence ID" value="EKY01419.1"/>
    <property type="molecule type" value="Genomic_DNA"/>
</dbReference>
<evidence type="ECO:0000256" key="1">
    <source>
        <dbReference type="SAM" id="MobiDB-lite"/>
    </source>
</evidence>
<dbReference type="AlphaFoldDB" id="L1ND47"/>
<proteinExistence type="predicted"/>
<reference evidence="2 3" key="1">
    <citation type="submission" date="2012-05" db="EMBL/GenBank/DDBJ databases">
        <authorList>
            <person name="Weinstock G."/>
            <person name="Sodergren E."/>
            <person name="Lobos E.A."/>
            <person name="Fulton L."/>
            <person name="Fulton R."/>
            <person name="Courtney L."/>
            <person name="Fronick C."/>
            <person name="O'Laughlin M."/>
            <person name="Godfrey J."/>
            <person name="Wilson R.M."/>
            <person name="Miner T."/>
            <person name="Farmer C."/>
            <person name="Delehaunty K."/>
            <person name="Cordes M."/>
            <person name="Minx P."/>
            <person name="Tomlinson C."/>
            <person name="Chen J."/>
            <person name="Wollam A."/>
            <person name="Pepin K.H."/>
            <person name="Bhonagiri V."/>
            <person name="Zhang X."/>
            <person name="Suruliraj S."/>
            <person name="Warren W."/>
            <person name="Mitreva M."/>
            <person name="Mardis E.R."/>
            <person name="Wilson R.K."/>
        </authorList>
    </citation>
    <scope>NUCLEOTIDE SEQUENCE [LARGE SCALE GENOMIC DNA]</scope>
    <source>
        <strain evidence="2 3">F0037</strain>
    </source>
</reference>
<protein>
    <submittedName>
        <fullName evidence="2">Uncharacterized protein</fullName>
    </submittedName>
</protein>
<dbReference type="Proteomes" id="UP000010408">
    <property type="component" value="Unassembled WGS sequence"/>
</dbReference>
<name>L1ND47_9PORP</name>
<comment type="caution">
    <text evidence="2">The sequence shown here is derived from an EMBL/GenBank/DDBJ whole genome shotgun (WGS) entry which is preliminary data.</text>
</comment>
<sequence length="39" mass="4175">MCKDTLSSPNKESLALFSPPPKSSSLSLMRKALTIAPQV</sequence>